<dbReference type="OrthoDB" id="10633545at2759"/>
<proteinExistence type="predicted"/>
<keyword evidence="1" id="KW-1133">Transmembrane helix</keyword>
<dbReference type="InParanoid" id="A0A1Z5JHJ4"/>
<feature type="transmembrane region" description="Helical" evidence="1">
    <location>
        <begin position="191"/>
        <end position="208"/>
    </location>
</feature>
<feature type="transmembrane region" description="Helical" evidence="1">
    <location>
        <begin position="138"/>
        <end position="160"/>
    </location>
</feature>
<dbReference type="AlphaFoldDB" id="A0A1Z5JHJ4"/>
<reference evidence="2 3" key="1">
    <citation type="journal article" date="2015" name="Plant Cell">
        <title>Oil accumulation by the oleaginous diatom Fistulifera solaris as revealed by the genome and transcriptome.</title>
        <authorList>
            <person name="Tanaka T."/>
            <person name="Maeda Y."/>
            <person name="Veluchamy A."/>
            <person name="Tanaka M."/>
            <person name="Abida H."/>
            <person name="Marechal E."/>
            <person name="Bowler C."/>
            <person name="Muto M."/>
            <person name="Sunaga Y."/>
            <person name="Tanaka M."/>
            <person name="Yoshino T."/>
            <person name="Taniguchi T."/>
            <person name="Fukuda Y."/>
            <person name="Nemoto M."/>
            <person name="Matsumoto M."/>
            <person name="Wong P.S."/>
            <person name="Aburatani S."/>
            <person name="Fujibuchi W."/>
        </authorList>
    </citation>
    <scope>NUCLEOTIDE SEQUENCE [LARGE SCALE GENOMIC DNA]</scope>
    <source>
        <strain evidence="2 3">JPCC DA0580</strain>
    </source>
</reference>
<keyword evidence="1" id="KW-0472">Membrane</keyword>
<feature type="transmembrane region" description="Helical" evidence="1">
    <location>
        <begin position="69"/>
        <end position="93"/>
    </location>
</feature>
<feature type="transmembrane region" description="Helical" evidence="1">
    <location>
        <begin position="220"/>
        <end position="246"/>
    </location>
</feature>
<name>A0A1Z5JHJ4_FISSO</name>
<keyword evidence="1" id="KW-0812">Transmembrane</keyword>
<feature type="transmembrane region" description="Helical" evidence="1">
    <location>
        <begin position="166"/>
        <end position="184"/>
    </location>
</feature>
<accession>A0A1Z5JHJ4</accession>
<feature type="transmembrane region" description="Helical" evidence="1">
    <location>
        <begin position="105"/>
        <end position="126"/>
    </location>
</feature>
<evidence type="ECO:0000256" key="1">
    <source>
        <dbReference type="SAM" id="Phobius"/>
    </source>
</evidence>
<organism evidence="2 3">
    <name type="scientific">Fistulifera solaris</name>
    <name type="common">Oleaginous diatom</name>
    <dbReference type="NCBI Taxonomy" id="1519565"/>
    <lineage>
        <taxon>Eukaryota</taxon>
        <taxon>Sar</taxon>
        <taxon>Stramenopiles</taxon>
        <taxon>Ochrophyta</taxon>
        <taxon>Bacillariophyta</taxon>
        <taxon>Bacillariophyceae</taxon>
        <taxon>Bacillariophycidae</taxon>
        <taxon>Naviculales</taxon>
        <taxon>Naviculaceae</taxon>
        <taxon>Fistulifera</taxon>
    </lineage>
</organism>
<sequence length="262" mass="29148">MSRPFVAGYFPEITRTFPRVLQLLFPDDIAQLCPEFVPGSVRHPSLAVFALGGIWIGAQGAYQYKTLRWWRAAFGCFGLMNFFALFLHCLVTITPGRTEVEEQPLLWSLDCLFTGLSSCAIVGACLDRLIDSARFWKAVTFAICLTSALLATVIFCRHTSTIGLELFYLVPLAFAGQVCFAAMLKELRPACLATVVLGGLLPVAGVVFDRYSCQIMRESVFYDLLGAPALMFAGCDVAFMGLKMWIDSIFFRRKSSDDLKRQ</sequence>
<dbReference type="Proteomes" id="UP000198406">
    <property type="component" value="Unassembled WGS sequence"/>
</dbReference>
<protein>
    <submittedName>
        <fullName evidence="2">Uncharacterized protein</fullName>
    </submittedName>
</protein>
<evidence type="ECO:0000313" key="2">
    <source>
        <dbReference type="EMBL" id="GAX13231.1"/>
    </source>
</evidence>
<keyword evidence="3" id="KW-1185">Reference proteome</keyword>
<evidence type="ECO:0000313" key="3">
    <source>
        <dbReference type="Proteomes" id="UP000198406"/>
    </source>
</evidence>
<dbReference type="EMBL" id="BDSP01000061">
    <property type="protein sequence ID" value="GAX13231.1"/>
    <property type="molecule type" value="Genomic_DNA"/>
</dbReference>
<gene>
    <name evidence="2" type="ORF">FisN_17Hu164</name>
</gene>
<comment type="caution">
    <text evidence="2">The sequence shown here is derived from an EMBL/GenBank/DDBJ whole genome shotgun (WGS) entry which is preliminary data.</text>
</comment>